<dbReference type="Gene3D" id="1.10.287.2250">
    <property type="match status" value="1"/>
</dbReference>
<dbReference type="Proteomes" id="UP000236161">
    <property type="component" value="Unassembled WGS sequence"/>
</dbReference>
<dbReference type="EMBL" id="KZ452026">
    <property type="protein sequence ID" value="PKA50329.1"/>
    <property type="molecule type" value="Genomic_DNA"/>
</dbReference>
<dbReference type="GO" id="GO:0006508">
    <property type="term" value="P:proteolysis"/>
    <property type="evidence" value="ECO:0007669"/>
    <property type="project" value="UniProtKB-KW"/>
</dbReference>
<evidence type="ECO:0000313" key="4">
    <source>
        <dbReference type="Proteomes" id="UP000236161"/>
    </source>
</evidence>
<evidence type="ECO:0000259" key="2">
    <source>
        <dbReference type="Pfam" id="PF08246"/>
    </source>
</evidence>
<gene>
    <name evidence="3" type="primary">SEN102</name>
    <name evidence="3" type="ORF">AXF42_Ash013418</name>
</gene>
<sequence>MVGVGLKRHGRCRQQLMRTARTRLEDSKIFLPCCVTSVLDQTSLSPPTPLPPVILLGMSCRLHCIDTAGVAVVLKNSLLNAAGEALDLAAWRNVIYVLVEVSIVLFTLHVKRLLLVATKMSDGELTHDTEISSQDKSDSKPKGCMQMSGQDLESEENLWDLYHRWQKFYMISRDHEDMVKRFNRFKEIAKFVYEFNMSNYDPHDSTSCRMGLNMLSDMTDEERSCLRGYGGSAEFRSKLEEMMRGGSDAESPF</sequence>
<keyword evidence="4" id="KW-1185">Reference proteome</keyword>
<dbReference type="AlphaFoldDB" id="A0A2I0A464"/>
<feature type="domain" description="Cathepsin propeptide inhibitor" evidence="2">
    <location>
        <begin position="163"/>
        <end position="222"/>
    </location>
</feature>
<dbReference type="InterPro" id="IPR013201">
    <property type="entry name" value="Prot_inhib_I29"/>
</dbReference>
<accession>A0A2I0A464</accession>
<name>A0A2I0A464_9ASPA</name>
<organism evidence="3 4">
    <name type="scientific">Apostasia shenzhenica</name>
    <dbReference type="NCBI Taxonomy" id="1088818"/>
    <lineage>
        <taxon>Eukaryota</taxon>
        <taxon>Viridiplantae</taxon>
        <taxon>Streptophyta</taxon>
        <taxon>Embryophyta</taxon>
        <taxon>Tracheophyta</taxon>
        <taxon>Spermatophyta</taxon>
        <taxon>Magnoliopsida</taxon>
        <taxon>Liliopsida</taxon>
        <taxon>Asparagales</taxon>
        <taxon>Orchidaceae</taxon>
        <taxon>Apostasioideae</taxon>
        <taxon>Apostasia</taxon>
    </lineage>
</organism>
<reference evidence="3 4" key="1">
    <citation type="journal article" date="2017" name="Nature">
        <title>The Apostasia genome and the evolution of orchids.</title>
        <authorList>
            <person name="Zhang G.Q."/>
            <person name="Liu K.W."/>
            <person name="Li Z."/>
            <person name="Lohaus R."/>
            <person name="Hsiao Y.Y."/>
            <person name="Niu S.C."/>
            <person name="Wang J.Y."/>
            <person name="Lin Y.C."/>
            <person name="Xu Q."/>
            <person name="Chen L.J."/>
            <person name="Yoshida K."/>
            <person name="Fujiwara S."/>
            <person name="Wang Z.W."/>
            <person name="Zhang Y.Q."/>
            <person name="Mitsuda N."/>
            <person name="Wang M."/>
            <person name="Liu G.H."/>
            <person name="Pecoraro L."/>
            <person name="Huang H.X."/>
            <person name="Xiao X.J."/>
            <person name="Lin M."/>
            <person name="Wu X.Y."/>
            <person name="Wu W.L."/>
            <person name="Chen Y.Y."/>
            <person name="Chang S.B."/>
            <person name="Sakamoto S."/>
            <person name="Ohme-Takagi M."/>
            <person name="Yagi M."/>
            <person name="Zeng S.J."/>
            <person name="Shen C.Y."/>
            <person name="Yeh C.M."/>
            <person name="Luo Y.B."/>
            <person name="Tsai W.C."/>
            <person name="Van de Peer Y."/>
            <person name="Liu Z.J."/>
        </authorList>
    </citation>
    <scope>NUCLEOTIDE SEQUENCE [LARGE SCALE GENOMIC DNA]</scope>
    <source>
        <strain evidence="4">cv. Shenzhen</strain>
        <tissue evidence="3">Stem</tissue>
    </source>
</reference>
<dbReference type="Pfam" id="PF08246">
    <property type="entry name" value="Inhibitor_I29"/>
    <property type="match status" value="1"/>
</dbReference>
<dbReference type="OrthoDB" id="1860964at2759"/>
<dbReference type="GO" id="GO:0004197">
    <property type="term" value="F:cysteine-type endopeptidase activity"/>
    <property type="evidence" value="ECO:0007669"/>
    <property type="project" value="UniProtKB-EC"/>
</dbReference>
<dbReference type="STRING" id="1088818.A0A2I0A464"/>
<evidence type="ECO:0000313" key="3">
    <source>
        <dbReference type="EMBL" id="PKA50329.1"/>
    </source>
</evidence>
<dbReference type="EC" id="3.4.22.15" evidence="3"/>
<keyword evidence="3" id="KW-0378">Hydrolase</keyword>
<keyword evidence="3" id="KW-0645">Protease</keyword>
<evidence type="ECO:0000256" key="1">
    <source>
        <dbReference type="SAM" id="MobiDB-lite"/>
    </source>
</evidence>
<protein>
    <submittedName>
        <fullName evidence="3">Thiol protease SEN102</fullName>
        <ecNumber evidence="3">3.4.22.15</ecNumber>
    </submittedName>
</protein>
<feature type="compositionally biased region" description="Basic and acidic residues" evidence="1">
    <location>
        <begin position="127"/>
        <end position="141"/>
    </location>
</feature>
<feature type="region of interest" description="Disordered" evidence="1">
    <location>
        <begin position="127"/>
        <end position="147"/>
    </location>
</feature>
<proteinExistence type="predicted"/>